<keyword evidence="2" id="KW-0812">Transmembrane</keyword>
<reference evidence="3" key="1">
    <citation type="submission" date="2021-06" db="EMBL/GenBank/DDBJ databases">
        <authorList>
            <person name="Kallberg Y."/>
            <person name="Tangrot J."/>
            <person name="Rosling A."/>
        </authorList>
    </citation>
    <scope>NUCLEOTIDE SEQUENCE</scope>
    <source>
        <strain evidence="3">UK204</strain>
    </source>
</reference>
<keyword evidence="2" id="KW-1133">Transmembrane helix</keyword>
<feature type="region of interest" description="Disordered" evidence="1">
    <location>
        <begin position="214"/>
        <end position="245"/>
    </location>
</feature>
<feature type="transmembrane region" description="Helical" evidence="2">
    <location>
        <begin position="185"/>
        <end position="205"/>
    </location>
</feature>
<dbReference type="AlphaFoldDB" id="A0A9N9D8K6"/>
<dbReference type="Proteomes" id="UP000789570">
    <property type="component" value="Unassembled WGS sequence"/>
</dbReference>
<feature type="transmembrane region" description="Helical" evidence="2">
    <location>
        <begin position="142"/>
        <end position="165"/>
    </location>
</feature>
<accession>A0A9N9D8K6</accession>
<gene>
    <name evidence="3" type="ORF">FCALED_LOCUS9844</name>
</gene>
<keyword evidence="2" id="KW-0472">Membrane</keyword>
<proteinExistence type="predicted"/>
<dbReference type="EMBL" id="CAJVPQ010003389">
    <property type="protein sequence ID" value="CAG8626681.1"/>
    <property type="molecule type" value="Genomic_DNA"/>
</dbReference>
<sequence>MLSFGFVMLPLEIPLSLCHSLSYALAVANFFFKESLAIFLLWRLRQIENRESDKWISLVLLFIRTIAQITQMALSKPDIFFDGGIQSCNPNPNSAKVAVWTVIGCDMLIEIYVTVRLVKILKRANRNAAQIRSNMDRKTKRTLFTAVIYWNFLRLAVVFVTSTLSSIYIEIIPSSSFTHQAIDKGIFSAFTIIMSYVITVDAEIVRVVEGKYKKGSNNSNSEKSIPGTPHVPSAYHKKKTSQTLPKYTSSIEQEESDDAFITSMKRLSFFEWANMVVGFRRDKNNNERNFNEEDIEEIVEGPSDATNNDIERGFNQINDKRRSSNFSNSTIVTTLASTVKERDFA</sequence>
<feature type="transmembrane region" description="Helical" evidence="2">
    <location>
        <begin position="55"/>
        <end position="74"/>
    </location>
</feature>
<dbReference type="OrthoDB" id="2416917at2759"/>
<feature type="transmembrane region" description="Helical" evidence="2">
    <location>
        <begin position="97"/>
        <end position="121"/>
    </location>
</feature>
<feature type="transmembrane region" description="Helical" evidence="2">
    <location>
        <begin position="20"/>
        <end position="43"/>
    </location>
</feature>
<comment type="caution">
    <text evidence="3">The sequence shown here is derived from an EMBL/GenBank/DDBJ whole genome shotgun (WGS) entry which is preliminary data.</text>
</comment>
<evidence type="ECO:0000256" key="2">
    <source>
        <dbReference type="SAM" id="Phobius"/>
    </source>
</evidence>
<feature type="compositionally biased region" description="Low complexity" evidence="1">
    <location>
        <begin position="215"/>
        <end position="224"/>
    </location>
</feature>
<evidence type="ECO:0000256" key="1">
    <source>
        <dbReference type="SAM" id="MobiDB-lite"/>
    </source>
</evidence>
<protein>
    <submittedName>
        <fullName evidence="3">2029_t:CDS:1</fullName>
    </submittedName>
</protein>
<keyword evidence="4" id="KW-1185">Reference proteome</keyword>
<organism evidence="3 4">
    <name type="scientific">Funneliformis caledonium</name>
    <dbReference type="NCBI Taxonomy" id="1117310"/>
    <lineage>
        <taxon>Eukaryota</taxon>
        <taxon>Fungi</taxon>
        <taxon>Fungi incertae sedis</taxon>
        <taxon>Mucoromycota</taxon>
        <taxon>Glomeromycotina</taxon>
        <taxon>Glomeromycetes</taxon>
        <taxon>Glomerales</taxon>
        <taxon>Glomeraceae</taxon>
        <taxon>Funneliformis</taxon>
    </lineage>
</organism>
<evidence type="ECO:0000313" key="3">
    <source>
        <dbReference type="EMBL" id="CAG8626681.1"/>
    </source>
</evidence>
<name>A0A9N9D8K6_9GLOM</name>
<evidence type="ECO:0000313" key="4">
    <source>
        <dbReference type="Proteomes" id="UP000789570"/>
    </source>
</evidence>